<name>D2VCQ2_NAEGR</name>
<keyword evidence="3" id="KW-1185">Reference proteome</keyword>
<protein>
    <submittedName>
        <fullName evidence="2">Uncharacterized protein</fullName>
    </submittedName>
</protein>
<evidence type="ECO:0000313" key="3">
    <source>
        <dbReference type="Proteomes" id="UP000006671"/>
    </source>
</evidence>
<dbReference type="GeneID" id="8852932"/>
<feature type="compositionally biased region" description="Polar residues" evidence="1">
    <location>
        <begin position="68"/>
        <end position="78"/>
    </location>
</feature>
<proteinExistence type="predicted"/>
<dbReference type="OMA" id="PNIQGNS"/>
<feature type="compositionally biased region" description="Polar residues" evidence="1">
    <location>
        <begin position="7"/>
        <end position="26"/>
    </location>
</feature>
<dbReference type="KEGG" id="ngr:NAEGRDRAFT_79455"/>
<feature type="compositionally biased region" description="Basic and acidic residues" evidence="1">
    <location>
        <begin position="49"/>
        <end position="67"/>
    </location>
</feature>
<dbReference type="RefSeq" id="XP_002678091.1">
    <property type="nucleotide sequence ID" value="XM_002678045.1"/>
</dbReference>
<gene>
    <name evidence="2" type="ORF">NAEGRDRAFT_79455</name>
</gene>
<evidence type="ECO:0000313" key="2">
    <source>
        <dbReference type="EMBL" id="EFC45347.1"/>
    </source>
</evidence>
<reference evidence="2 3" key="1">
    <citation type="journal article" date="2010" name="Cell">
        <title>The genome of Naegleria gruberi illuminates early eukaryotic versatility.</title>
        <authorList>
            <person name="Fritz-Laylin L.K."/>
            <person name="Prochnik S.E."/>
            <person name="Ginger M.L."/>
            <person name="Dacks J.B."/>
            <person name="Carpenter M.L."/>
            <person name="Field M.C."/>
            <person name="Kuo A."/>
            <person name="Paredez A."/>
            <person name="Chapman J."/>
            <person name="Pham J."/>
            <person name="Shu S."/>
            <person name="Neupane R."/>
            <person name="Cipriano M."/>
            <person name="Mancuso J."/>
            <person name="Tu H."/>
            <person name="Salamov A."/>
            <person name="Lindquist E."/>
            <person name="Shapiro H."/>
            <person name="Lucas S."/>
            <person name="Grigoriev I.V."/>
            <person name="Cande W.Z."/>
            <person name="Fulton C."/>
            <person name="Rokhsar D.S."/>
            <person name="Dawson S.C."/>
        </authorList>
    </citation>
    <scope>NUCLEOTIDE SEQUENCE [LARGE SCALE GENOMIC DNA]</scope>
    <source>
        <strain evidence="2 3">NEG-M</strain>
    </source>
</reference>
<dbReference type="OrthoDB" id="10479371at2759"/>
<dbReference type="EMBL" id="GG738863">
    <property type="protein sequence ID" value="EFC45347.1"/>
    <property type="molecule type" value="Genomic_DNA"/>
</dbReference>
<feature type="compositionally biased region" description="Basic and acidic residues" evidence="1">
    <location>
        <begin position="82"/>
        <end position="92"/>
    </location>
</feature>
<dbReference type="Proteomes" id="UP000006671">
    <property type="component" value="Unassembled WGS sequence"/>
</dbReference>
<feature type="compositionally biased region" description="Polar residues" evidence="1">
    <location>
        <begin position="93"/>
        <end position="104"/>
    </location>
</feature>
<dbReference type="InParanoid" id="D2VCQ2"/>
<feature type="region of interest" description="Disordered" evidence="1">
    <location>
        <begin position="1"/>
        <end position="110"/>
    </location>
</feature>
<sequence>MGICASNIGTTTLEPASPQEEGQQNKFIGASPSRVSLKQPVEKQPIAPRTDKHEALSGQDQKHRDSNVDPTQQGQNGSAAKPNDESSKDPSRRTTAASGNQQPNGDFKISFSEQGDKYMNVQKWLNECILNDKTPNPIMPIGGVIVHNMPTPEEMAKIGQVNSSTQVSTTEDNTLAGLKRHKSMMPSTKQYQIS</sequence>
<evidence type="ECO:0000256" key="1">
    <source>
        <dbReference type="SAM" id="MobiDB-lite"/>
    </source>
</evidence>
<organism evidence="3">
    <name type="scientific">Naegleria gruberi</name>
    <name type="common">Amoeba</name>
    <dbReference type="NCBI Taxonomy" id="5762"/>
    <lineage>
        <taxon>Eukaryota</taxon>
        <taxon>Discoba</taxon>
        <taxon>Heterolobosea</taxon>
        <taxon>Tetramitia</taxon>
        <taxon>Eutetramitia</taxon>
        <taxon>Vahlkampfiidae</taxon>
        <taxon>Naegleria</taxon>
    </lineage>
</organism>
<dbReference type="VEuPathDB" id="AmoebaDB:NAEGRDRAFT_79455"/>
<accession>D2VCQ2</accession>
<dbReference type="AlphaFoldDB" id="D2VCQ2"/>